<dbReference type="SMART" id="SM00409">
    <property type="entry name" value="IG"/>
    <property type="match status" value="3"/>
</dbReference>
<evidence type="ECO:0000256" key="3">
    <source>
        <dbReference type="ARBA" id="ARBA00022729"/>
    </source>
</evidence>
<dbReference type="PROSITE" id="PS50835">
    <property type="entry name" value="IG_LIKE"/>
    <property type="match status" value="3"/>
</dbReference>
<keyword evidence="6" id="KW-1015">Disulfide bond</keyword>
<evidence type="ECO:0000313" key="13">
    <source>
        <dbReference type="Proteomes" id="UP000494040"/>
    </source>
</evidence>
<feature type="compositionally biased region" description="Basic and acidic residues" evidence="9">
    <location>
        <begin position="374"/>
        <end position="389"/>
    </location>
</feature>
<feature type="domain" description="Ig-like" evidence="11">
    <location>
        <begin position="156"/>
        <end position="246"/>
    </location>
</feature>
<organism evidence="12 13">
    <name type="scientific">Cimex lectularius</name>
    <name type="common">Bed bug</name>
    <name type="synonym">Acanthia lectularia</name>
    <dbReference type="NCBI Taxonomy" id="79782"/>
    <lineage>
        <taxon>Eukaryota</taxon>
        <taxon>Metazoa</taxon>
        <taxon>Ecdysozoa</taxon>
        <taxon>Arthropoda</taxon>
        <taxon>Hexapoda</taxon>
        <taxon>Insecta</taxon>
        <taxon>Pterygota</taxon>
        <taxon>Neoptera</taxon>
        <taxon>Paraneoptera</taxon>
        <taxon>Hemiptera</taxon>
        <taxon>Heteroptera</taxon>
        <taxon>Panheteroptera</taxon>
        <taxon>Cimicomorpha</taxon>
        <taxon>Cimicidae</taxon>
        <taxon>Cimex</taxon>
    </lineage>
</organism>
<dbReference type="EnsemblMetazoa" id="XM_014401317.2">
    <property type="protein sequence ID" value="XP_014256803.1"/>
    <property type="gene ID" value="LOC106670739"/>
</dbReference>
<feature type="chain" id="PRO_5035158815" description="Ig-like domain-containing protein" evidence="10">
    <location>
        <begin position="22"/>
        <end position="413"/>
    </location>
</feature>
<dbReference type="Gene3D" id="2.60.40.10">
    <property type="entry name" value="Immunoglobulins"/>
    <property type="match status" value="3"/>
</dbReference>
<dbReference type="Pfam" id="PF13927">
    <property type="entry name" value="Ig_3"/>
    <property type="match status" value="1"/>
</dbReference>
<evidence type="ECO:0000256" key="8">
    <source>
        <dbReference type="ARBA" id="ARBA00023319"/>
    </source>
</evidence>
<evidence type="ECO:0000256" key="6">
    <source>
        <dbReference type="ARBA" id="ARBA00023157"/>
    </source>
</evidence>
<dbReference type="RefSeq" id="XP_014256803.1">
    <property type="nucleotide sequence ID" value="XM_014401317.2"/>
</dbReference>
<dbReference type="Proteomes" id="UP000494040">
    <property type="component" value="Unassembled WGS sequence"/>
</dbReference>
<dbReference type="GeneID" id="106670739"/>
<reference evidence="12" key="1">
    <citation type="submission" date="2022-01" db="UniProtKB">
        <authorList>
            <consortium name="EnsemblMetazoa"/>
        </authorList>
    </citation>
    <scope>IDENTIFICATION</scope>
</reference>
<keyword evidence="8" id="KW-0393">Immunoglobulin domain</keyword>
<keyword evidence="3 10" id="KW-0732">Signal</keyword>
<dbReference type="AlphaFoldDB" id="A0A8I6S6K4"/>
<keyword evidence="13" id="KW-1185">Reference proteome</keyword>
<dbReference type="InterPro" id="IPR013783">
    <property type="entry name" value="Ig-like_fold"/>
</dbReference>
<protein>
    <recommendedName>
        <fullName evidence="11">Ig-like domain-containing protein</fullName>
    </recommendedName>
</protein>
<evidence type="ECO:0000256" key="2">
    <source>
        <dbReference type="ARBA" id="ARBA00022475"/>
    </source>
</evidence>
<proteinExistence type="predicted"/>
<evidence type="ECO:0000256" key="4">
    <source>
        <dbReference type="ARBA" id="ARBA00022737"/>
    </source>
</evidence>
<dbReference type="OrthoDB" id="10012075at2759"/>
<evidence type="ECO:0000313" key="12">
    <source>
        <dbReference type="EnsemblMetazoa" id="XP_014256803.1"/>
    </source>
</evidence>
<dbReference type="InterPro" id="IPR051170">
    <property type="entry name" value="Neural/epithelial_adhesion"/>
</dbReference>
<dbReference type="InterPro" id="IPR003599">
    <property type="entry name" value="Ig_sub"/>
</dbReference>
<accession>A0A8I6S6K4</accession>
<dbReference type="InterPro" id="IPR036179">
    <property type="entry name" value="Ig-like_dom_sf"/>
</dbReference>
<dbReference type="GO" id="GO:0005886">
    <property type="term" value="C:plasma membrane"/>
    <property type="evidence" value="ECO:0007669"/>
    <property type="project" value="UniProtKB-SubCell"/>
</dbReference>
<keyword evidence="4" id="KW-0677">Repeat</keyword>
<comment type="subcellular location">
    <subcellularLocation>
        <location evidence="1">Cell membrane</location>
    </subcellularLocation>
</comment>
<dbReference type="PANTHER" id="PTHR12231:SF271">
    <property type="entry name" value="DPR-INTERACTING PROTEIN GAMMA"/>
    <property type="match status" value="1"/>
</dbReference>
<feature type="domain" description="Ig-like" evidence="11">
    <location>
        <begin position="257"/>
        <end position="348"/>
    </location>
</feature>
<dbReference type="KEGG" id="clec:106670739"/>
<feature type="signal peptide" evidence="10">
    <location>
        <begin position="1"/>
        <end position="21"/>
    </location>
</feature>
<evidence type="ECO:0000256" key="7">
    <source>
        <dbReference type="ARBA" id="ARBA00023180"/>
    </source>
</evidence>
<feature type="domain" description="Ig-like" evidence="11">
    <location>
        <begin position="54"/>
        <end position="148"/>
    </location>
</feature>
<keyword evidence="2" id="KW-1003">Cell membrane</keyword>
<evidence type="ECO:0000256" key="10">
    <source>
        <dbReference type="SAM" id="SignalP"/>
    </source>
</evidence>
<dbReference type="Pfam" id="PF07679">
    <property type="entry name" value="I-set"/>
    <property type="match status" value="2"/>
</dbReference>
<dbReference type="FunFam" id="2.60.40.10:FF:000328">
    <property type="entry name" value="CLUMA_CG000981, isoform A"/>
    <property type="match status" value="1"/>
</dbReference>
<evidence type="ECO:0000256" key="1">
    <source>
        <dbReference type="ARBA" id="ARBA00004236"/>
    </source>
</evidence>
<name>A0A8I6S6K4_CIMLE</name>
<evidence type="ECO:0000256" key="5">
    <source>
        <dbReference type="ARBA" id="ARBA00023136"/>
    </source>
</evidence>
<dbReference type="PANTHER" id="PTHR12231">
    <property type="entry name" value="CTX-RELATED TYPE I TRANSMEMBRANE PROTEIN"/>
    <property type="match status" value="1"/>
</dbReference>
<feature type="region of interest" description="Disordered" evidence="9">
    <location>
        <begin position="373"/>
        <end position="393"/>
    </location>
</feature>
<dbReference type="InterPro" id="IPR003598">
    <property type="entry name" value="Ig_sub2"/>
</dbReference>
<evidence type="ECO:0000259" key="11">
    <source>
        <dbReference type="PROSITE" id="PS50835"/>
    </source>
</evidence>
<dbReference type="OMA" id="RKYKVGW"/>
<keyword evidence="7" id="KW-0325">Glycoprotein</keyword>
<dbReference type="InterPro" id="IPR013098">
    <property type="entry name" value="Ig_I-set"/>
</dbReference>
<keyword evidence="5" id="KW-0472">Membrane</keyword>
<dbReference type="GO" id="GO:0043005">
    <property type="term" value="C:neuron projection"/>
    <property type="evidence" value="ECO:0007669"/>
    <property type="project" value="TreeGrafter"/>
</dbReference>
<dbReference type="SUPFAM" id="SSF48726">
    <property type="entry name" value="Immunoglobulin"/>
    <property type="match status" value="3"/>
</dbReference>
<dbReference type="SMART" id="SM00408">
    <property type="entry name" value="IGc2"/>
    <property type="match status" value="3"/>
</dbReference>
<sequence length="413" mass="46119">MDCSVSTVLLQLALLFCLANTAPDDVALISKGNRRRDAINGTRIDQQSLGEGDPEFAFPIGNLTTPVGREAVLSCTVENLGKYKVGWMKAEDQTILSLHQRVVTHNSRIHVTHDNQRTWRLHIKQLKESDRGCYMCQINTNIMKKQVGCVDVHVPPDILYDETSADVSIQEGENATLTCKAAGHPEPRITWKREDGEPILLKRGRGGDMLRVDTYNGSVLQFLRLDRRQMGAFLCIASNDVPPAVSKRIILNVVFAPTIKVPNQLLGSPLGTDVELKCYAEAFPNTINYWIKNGGEMLLDGSKYQVRENRSNYKVFMWLVIRAFSSSDIGTYNCISTNSLGKAEGTLRLYEIKLPHPHDPAQDNQAAFLGELAESSRGEKSRSELKKTSDSYPKNEPTFSLVLVLALTSWMYS</sequence>
<dbReference type="InterPro" id="IPR007110">
    <property type="entry name" value="Ig-like_dom"/>
</dbReference>
<evidence type="ECO:0000256" key="9">
    <source>
        <dbReference type="SAM" id="MobiDB-lite"/>
    </source>
</evidence>